<sequence>MSNIKSRIIMNRKGLPALALLLSPALFTSIALANTDAPPAPQAVDSVASIDTKLTHKRNEVKQLESTVINDQNRLRELRNQNSTLDEKAQQLDAKRKLAQRNLDEQYNRMIDDPDLDITPFQKQYQDSWKAVKENQIAKLAIQQDIQEQTRVLKTSSSKKQRALDELEILGESRQEARVLRLQEELIAQDTLDVVHTITCKMSMTLSACSSQGKTLSMQKAVNNFQQQLINGFTESDSVKQHIDNVSLNIHVLDSAILDSGFNGSNRYTTKLQASLRARPNSTAACQMLGLENRYCIEQSTAQTSNDKIKKEKKWVGITIRSNRHEDNVTVNGVNYGSTPVDVMLPAGQHQVTVEKAGFEPYSRQMSLTKDMTVWAELKDQENRPKPGKKFADRLSNNQQAPQMVVIGSGNYHIGKNAKQNISISKAYSIAATPVTVNQFDAFVASSGYITEAEKGAGCNAINGGETKRHQNQNWRKPGFEQSKNAPAVCISKKDAETYAQWLTKQTGFKYTLPSEAQWEVAARAGSKAAYWWGSDIGSGNANTGWGGSSWANKSTSPVGSFGANPYGIYDTAGNVWEWTNTKSGVVRGGAWSFAPTKAKVYESLELNPSTSANYTGFRVVRSL</sequence>
<reference evidence="6" key="1">
    <citation type="submission" date="2014-09" db="EMBL/GenBank/DDBJ databases">
        <authorList>
            <person name="Hjerde E."/>
        </authorList>
    </citation>
    <scope>NUCLEOTIDE SEQUENCE [LARGE SCALE GENOMIC DNA]</scope>
    <source>
        <strain evidence="6">06/09/139</strain>
    </source>
</reference>
<evidence type="ECO:0000256" key="2">
    <source>
        <dbReference type="SAM" id="SignalP"/>
    </source>
</evidence>
<dbReference type="HOGENOM" id="CLU_448289_0_0_6"/>
<dbReference type="InterPro" id="IPR042095">
    <property type="entry name" value="SUMF_sf"/>
</dbReference>
<keyword evidence="2" id="KW-0732">Signal</keyword>
<name>A0A090IAS2_9GAMM</name>
<evidence type="ECO:0000313" key="6">
    <source>
        <dbReference type="Proteomes" id="UP000032427"/>
    </source>
</evidence>
<dbReference type="EMBL" id="LN554847">
    <property type="protein sequence ID" value="CED57562.1"/>
    <property type="molecule type" value="Genomic_DNA"/>
</dbReference>
<accession>A0A090IAS2</accession>
<evidence type="ECO:0000259" key="4">
    <source>
        <dbReference type="Pfam" id="PF08308"/>
    </source>
</evidence>
<dbReference type="Proteomes" id="UP000032427">
    <property type="component" value="Chromosome 2"/>
</dbReference>
<evidence type="ECO:0000259" key="3">
    <source>
        <dbReference type="Pfam" id="PF03781"/>
    </source>
</evidence>
<dbReference type="Gene3D" id="3.90.1580.10">
    <property type="entry name" value="paralog of FGE (formylglycine-generating enzyme)"/>
    <property type="match status" value="1"/>
</dbReference>
<dbReference type="InterPro" id="IPR005532">
    <property type="entry name" value="SUMF_dom"/>
</dbReference>
<dbReference type="STRING" id="80852.AWOD_II_0941"/>
<dbReference type="PATRIC" id="fig|80852.17.peg.3738"/>
<dbReference type="AlphaFoldDB" id="A0A090IAS2"/>
<protein>
    <submittedName>
        <fullName evidence="5">Putative exported protein</fullName>
    </submittedName>
</protein>
<dbReference type="SUPFAM" id="SSF56436">
    <property type="entry name" value="C-type lectin-like"/>
    <property type="match status" value="1"/>
</dbReference>
<proteinExistence type="predicted"/>
<feature type="domain" description="PEGA" evidence="4">
    <location>
        <begin position="315"/>
        <end position="379"/>
    </location>
</feature>
<feature type="chain" id="PRO_5001857261" evidence="2">
    <location>
        <begin position="34"/>
        <end position="624"/>
    </location>
</feature>
<feature type="coiled-coil region" evidence="1">
    <location>
        <begin position="61"/>
        <end position="109"/>
    </location>
</feature>
<dbReference type="InterPro" id="IPR051043">
    <property type="entry name" value="Sulfatase_Mod_Factor_Kinase"/>
</dbReference>
<dbReference type="PANTHER" id="PTHR23150:SF19">
    <property type="entry name" value="FORMYLGLYCINE-GENERATING ENZYME"/>
    <property type="match status" value="1"/>
</dbReference>
<evidence type="ECO:0000256" key="1">
    <source>
        <dbReference type="SAM" id="Coils"/>
    </source>
</evidence>
<keyword evidence="6" id="KW-1185">Reference proteome</keyword>
<feature type="domain" description="Sulfatase-modifying factor enzyme-like" evidence="3">
    <location>
        <begin position="401"/>
        <end position="622"/>
    </location>
</feature>
<organism evidence="5 6">
    <name type="scientific">Aliivibrio wodanis</name>
    <dbReference type="NCBI Taxonomy" id="80852"/>
    <lineage>
        <taxon>Bacteria</taxon>
        <taxon>Pseudomonadati</taxon>
        <taxon>Pseudomonadota</taxon>
        <taxon>Gammaproteobacteria</taxon>
        <taxon>Vibrionales</taxon>
        <taxon>Vibrionaceae</taxon>
        <taxon>Aliivibrio</taxon>
    </lineage>
</organism>
<gene>
    <name evidence="5" type="ORF">AWOD_II_0941</name>
</gene>
<keyword evidence="1" id="KW-0175">Coiled coil</keyword>
<dbReference type="Pfam" id="PF03781">
    <property type="entry name" value="FGE-sulfatase"/>
    <property type="match status" value="1"/>
</dbReference>
<dbReference type="PANTHER" id="PTHR23150">
    <property type="entry name" value="SULFATASE MODIFYING FACTOR 1, 2"/>
    <property type="match status" value="1"/>
</dbReference>
<dbReference type="OrthoDB" id="9768004at2"/>
<dbReference type="Pfam" id="PF08308">
    <property type="entry name" value="PEGA"/>
    <property type="match status" value="1"/>
</dbReference>
<feature type="signal peptide" evidence="2">
    <location>
        <begin position="1"/>
        <end position="33"/>
    </location>
</feature>
<evidence type="ECO:0000313" key="5">
    <source>
        <dbReference type="EMBL" id="CED57562.1"/>
    </source>
</evidence>
<dbReference type="InterPro" id="IPR013229">
    <property type="entry name" value="PEGA"/>
</dbReference>
<dbReference type="GO" id="GO:0120147">
    <property type="term" value="F:formylglycine-generating oxidase activity"/>
    <property type="evidence" value="ECO:0007669"/>
    <property type="project" value="TreeGrafter"/>
</dbReference>
<dbReference type="InterPro" id="IPR016187">
    <property type="entry name" value="CTDL_fold"/>
</dbReference>
<dbReference type="KEGG" id="awd:AWOD_II_0941"/>